<dbReference type="EMBL" id="CP006918">
    <property type="protein sequence ID" value="AHM79716.1"/>
    <property type="molecule type" value="Genomic_DNA"/>
</dbReference>
<sequence length="30" mass="3432">MGDGFFMSAFPQLEFTSHQAMLNYKPSVFC</sequence>
<evidence type="ECO:0000313" key="2">
    <source>
        <dbReference type="Proteomes" id="UP000019586"/>
    </source>
</evidence>
<evidence type="ECO:0000313" key="1">
    <source>
        <dbReference type="EMBL" id="AHM79716.1"/>
    </source>
</evidence>
<reference evidence="1 2" key="1">
    <citation type="journal article" date="2014" name="Proc. Natl. Acad. Sci. U.S.A.">
        <title>Molecular dissection of the evolution of carbapenem-resistant multilocus sequence type 258 Klebsiella pneumoniae.</title>
        <authorList>
            <person name="Deleo F.R."/>
            <person name="Chen L."/>
            <person name="Porcella S.F."/>
            <person name="Martens C.A."/>
            <person name="Kobayashi S.D."/>
            <person name="Porter A.R."/>
            <person name="Chavda K.D."/>
            <person name="Jacobs M.R."/>
            <person name="Mathema B."/>
            <person name="Olsen R.J."/>
            <person name="Bonomo R.A."/>
            <person name="Musser J.M."/>
            <person name="Kreiswirth B.N."/>
        </authorList>
    </citation>
    <scope>NUCLEOTIDE SEQUENCE [LARGE SCALE GENOMIC DNA]</scope>
    <source>
        <strain evidence="1">30684/NJST258_2</strain>
    </source>
</reference>
<organism evidence="1 2">
    <name type="scientific">Klebsiella pneumoniae 30684/NJST258_2</name>
    <dbReference type="NCBI Taxonomy" id="1420013"/>
    <lineage>
        <taxon>Bacteria</taxon>
        <taxon>Pseudomonadati</taxon>
        <taxon>Pseudomonadota</taxon>
        <taxon>Gammaproteobacteria</taxon>
        <taxon>Enterobacterales</taxon>
        <taxon>Enterobacteriaceae</taxon>
        <taxon>Klebsiella/Raoultella group</taxon>
        <taxon>Klebsiella</taxon>
        <taxon>Klebsiella pneumoniae complex</taxon>
    </lineage>
</organism>
<protein>
    <submittedName>
        <fullName evidence="1">Uncharacterized protein</fullName>
    </submittedName>
</protein>
<accession>W8VGZ1</accession>
<gene>
    <name evidence="1" type="ORF">KPNJ2_02936</name>
</gene>
<proteinExistence type="predicted"/>
<dbReference type="HOGENOM" id="CLU_3404032_0_0_6"/>
<dbReference type="KEGG" id="kps:KPNJ2_02936"/>
<dbReference type="AlphaFoldDB" id="W8VGZ1"/>
<dbReference type="Proteomes" id="UP000019586">
    <property type="component" value="Chromosome"/>
</dbReference>
<name>W8VGZ1_KLEPN</name>